<keyword evidence="1" id="KW-0479">Metal-binding</keyword>
<proteinExistence type="predicted"/>
<dbReference type="SUPFAM" id="SSF57850">
    <property type="entry name" value="RING/U-box"/>
    <property type="match status" value="1"/>
</dbReference>
<dbReference type="Gene3D" id="3.30.40.10">
    <property type="entry name" value="Zinc/RING finger domain, C3HC4 (zinc finger)"/>
    <property type="match status" value="1"/>
</dbReference>
<evidence type="ECO:0000313" key="8">
    <source>
        <dbReference type="Proteomes" id="UP001372338"/>
    </source>
</evidence>
<sequence length="544" mass="59167">MASHNLLHAVSYLENRVGSGVVELQIHSDDADAAASASVSDPLPSPSPPPQAQTFNGNEKGDKPPSFIPPPHSRRPALSSLQIPPWSLDTAFSNTDAPPSLPTHASSSSFTTTRSLPPRPNSAKVRPPSIRTSLPQPQRSFRSKTTSGGANTNSNTTETTVLIVPHTPPSDAPLDKPSTSRSLSLTTTTTTTNSNVLFSPSTKAAHSVPVTPFTTSGAKDVLGRHLGRDSASSAMEVMQHMTRSFSVPVNGKATNVRRTDSRCLIRVISARPHVETVDGTSAEDASDPEIAIEDATEDIPEEEAVCRICLVELGEGGNTLKMECSCKGDLALAHQDCAVKWFSIKGNRTCDVCNQDVQNLPVTLLKIYNPQTAAMPPSTVPLPQHGDTNFYRIWRDVPVLMLVSMLAYFCFLEQLLVSDMGPRALAISLPFSCFLGLLSSMIASAMVSRSYIWAYACFQFAILILFAHVFYTILNVNAVLSILLSSFTGFGVTISVNSLLMEYIKWRASRLIEASNQNIIRAEQQRRDHVQQQEHEGQGRHRHQ</sequence>
<name>A0AAN9EQU9_CROPI</name>
<evidence type="ECO:0000256" key="5">
    <source>
        <dbReference type="SAM" id="Phobius"/>
    </source>
</evidence>
<feature type="compositionally biased region" description="Polar residues" evidence="4">
    <location>
        <begin position="90"/>
        <end position="115"/>
    </location>
</feature>
<evidence type="ECO:0000256" key="3">
    <source>
        <dbReference type="ARBA" id="ARBA00022833"/>
    </source>
</evidence>
<dbReference type="PANTHER" id="PTHR46158:SF2">
    <property type="entry name" value="OS02G0165000 PROTEIN"/>
    <property type="match status" value="1"/>
</dbReference>
<feature type="transmembrane region" description="Helical" evidence="5">
    <location>
        <begin position="452"/>
        <end position="473"/>
    </location>
</feature>
<reference evidence="7 8" key="1">
    <citation type="submission" date="2024-01" db="EMBL/GenBank/DDBJ databases">
        <title>The genomes of 5 underutilized Papilionoideae crops provide insights into root nodulation and disease resistanc.</title>
        <authorList>
            <person name="Yuan L."/>
        </authorList>
    </citation>
    <scope>NUCLEOTIDE SEQUENCE [LARGE SCALE GENOMIC DNA]</scope>
    <source>
        <strain evidence="7">ZHUSHIDOU_FW_LH</strain>
        <tissue evidence="7">Leaf</tissue>
    </source>
</reference>
<dbReference type="InterPro" id="IPR013083">
    <property type="entry name" value="Znf_RING/FYVE/PHD"/>
</dbReference>
<keyword evidence="2" id="KW-0863">Zinc-finger</keyword>
<keyword evidence="8" id="KW-1185">Reference proteome</keyword>
<feature type="transmembrane region" description="Helical" evidence="5">
    <location>
        <begin position="424"/>
        <end position="445"/>
    </location>
</feature>
<dbReference type="PROSITE" id="PS51292">
    <property type="entry name" value="ZF_RING_CH"/>
    <property type="match status" value="1"/>
</dbReference>
<comment type="caution">
    <text evidence="7">The sequence shown here is derived from an EMBL/GenBank/DDBJ whole genome shotgun (WGS) entry which is preliminary data.</text>
</comment>
<dbReference type="PANTHER" id="PTHR46158">
    <property type="entry name" value="OS02G0165000 PROTEIN"/>
    <property type="match status" value="1"/>
</dbReference>
<dbReference type="SMART" id="SM00744">
    <property type="entry name" value="RINGv"/>
    <property type="match status" value="1"/>
</dbReference>
<dbReference type="CDD" id="cd16495">
    <property type="entry name" value="RING_CH-C4HC3_MARCH"/>
    <property type="match status" value="1"/>
</dbReference>
<evidence type="ECO:0000259" key="6">
    <source>
        <dbReference type="PROSITE" id="PS51292"/>
    </source>
</evidence>
<dbReference type="GO" id="GO:0008270">
    <property type="term" value="F:zinc ion binding"/>
    <property type="evidence" value="ECO:0007669"/>
    <property type="project" value="UniProtKB-KW"/>
</dbReference>
<accession>A0AAN9EQU9</accession>
<feature type="compositionally biased region" description="Low complexity" evidence="4">
    <location>
        <begin position="33"/>
        <end position="42"/>
    </location>
</feature>
<feature type="compositionally biased region" description="Low complexity" evidence="4">
    <location>
        <begin position="145"/>
        <end position="160"/>
    </location>
</feature>
<evidence type="ECO:0000256" key="2">
    <source>
        <dbReference type="ARBA" id="ARBA00022771"/>
    </source>
</evidence>
<keyword evidence="5" id="KW-1133">Transmembrane helix</keyword>
<feature type="transmembrane region" description="Helical" evidence="5">
    <location>
        <begin position="479"/>
        <end position="500"/>
    </location>
</feature>
<dbReference type="Pfam" id="PF12906">
    <property type="entry name" value="RINGv"/>
    <property type="match status" value="1"/>
</dbReference>
<dbReference type="InterPro" id="IPR011016">
    <property type="entry name" value="Znf_RING-CH"/>
</dbReference>
<protein>
    <recommendedName>
        <fullName evidence="6">RING-CH-type domain-containing protein</fullName>
    </recommendedName>
</protein>
<keyword evidence="5" id="KW-0812">Transmembrane</keyword>
<feature type="region of interest" description="Disordered" evidence="4">
    <location>
        <begin position="32"/>
        <end position="188"/>
    </location>
</feature>
<keyword evidence="5" id="KW-0472">Membrane</keyword>
<feature type="region of interest" description="Disordered" evidence="4">
    <location>
        <begin position="525"/>
        <end position="544"/>
    </location>
</feature>
<evidence type="ECO:0000256" key="4">
    <source>
        <dbReference type="SAM" id="MobiDB-lite"/>
    </source>
</evidence>
<evidence type="ECO:0000313" key="7">
    <source>
        <dbReference type="EMBL" id="KAK7258303.1"/>
    </source>
</evidence>
<organism evidence="7 8">
    <name type="scientific">Crotalaria pallida</name>
    <name type="common">Smooth rattlebox</name>
    <name type="synonym">Crotalaria striata</name>
    <dbReference type="NCBI Taxonomy" id="3830"/>
    <lineage>
        <taxon>Eukaryota</taxon>
        <taxon>Viridiplantae</taxon>
        <taxon>Streptophyta</taxon>
        <taxon>Embryophyta</taxon>
        <taxon>Tracheophyta</taxon>
        <taxon>Spermatophyta</taxon>
        <taxon>Magnoliopsida</taxon>
        <taxon>eudicotyledons</taxon>
        <taxon>Gunneridae</taxon>
        <taxon>Pentapetalae</taxon>
        <taxon>rosids</taxon>
        <taxon>fabids</taxon>
        <taxon>Fabales</taxon>
        <taxon>Fabaceae</taxon>
        <taxon>Papilionoideae</taxon>
        <taxon>50 kb inversion clade</taxon>
        <taxon>genistoids sensu lato</taxon>
        <taxon>core genistoids</taxon>
        <taxon>Crotalarieae</taxon>
        <taxon>Crotalaria</taxon>
    </lineage>
</organism>
<feature type="domain" description="RING-CH-type" evidence="6">
    <location>
        <begin position="298"/>
        <end position="360"/>
    </location>
</feature>
<feature type="compositionally biased region" description="Low complexity" evidence="4">
    <location>
        <begin position="179"/>
        <end position="188"/>
    </location>
</feature>
<gene>
    <name evidence="7" type="ORF">RIF29_23876</name>
</gene>
<keyword evidence="3" id="KW-0862">Zinc</keyword>
<evidence type="ECO:0000256" key="1">
    <source>
        <dbReference type="ARBA" id="ARBA00022723"/>
    </source>
</evidence>
<feature type="compositionally biased region" description="Polar residues" evidence="4">
    <location>
        <begin position="130"/>
        <end position="144"/>
    </location>
</feature>
<dbReference type="AlphaFoldDB" id="A0AAN9EQU9"/>
<dbReference type="Proteomes" id="UP001372338">
    <property type="component" value="Unassembled WGS sequence"/>
</dbReference>
<dbReference type="EMBL" id="JAYWIO010000005">
    <property type="protein sequence ID" value="KAK7258303.1"/>
    <property type="molecule type" value="Genomic_DNA"/>
</dbReference>